<dbReference type="PATRIC" id="fig|1629550.3.peg.265"/>
<evidence type="ECO:0000256" key="4">
    <source>
        <dbReference type="ARBA" id="ARBA00022989"/>
    </source>
</evidence>
<evidence type="ECO:0000313" key="10">
    <source>
        <dbReference type="EMBL" id="KKY02740.1"/>
    </source>
</evidence>
<dbReference type="AlphaFoldDB" id="A0A0M3DJH7"/>
<dbReference type="Pfam" id="PF12704">
    <property type="entry name" value="MacB_PCD"/>
    <property type="match status" value="1"/>
</dbReference>
<organism evidence="10 11">
    <name type="scientific">Paraclostridium benzoelyticum</name>
    <dbReference type="NCBI Taxonomy" id="1629550"/>
    <lineage>
        <taxon>Bacteria</taxon>
        <taxon>Bacillati</taxon>
        <taxon>Bacillota</taxon>
        <taxon>Clostridia</taxon>
        <taxon>Peptostreptococcales</taxon>
        <taxon>Peptostreptococcaceae</taxon>
        <taxon>Paraclostridium</taxon>
    </lineage>
</organism>
<dbReference type="InterPro" id="IPR003838">
    <property type="entry name" value="ABC3_permease_C"/>
</dbReference>
<sequence>MRNDLEIVFKYIKSYKSRSLAIVLSVVLASALIVGVGTLSRSAQQADSDRLKRETGKYHAYFKDINKDQLKIVKSGKNIKDIGITSYYASSDVGEKLPINIIYSDENYLNSDTELLKGRFPKGKNEVVIEEWILNSMGLESKLNKEITFKLYGKEKPEKFKVVGILKDRYKDKRVGRCEMFLGLDENKLNNFTANVEFNENSNISENISNITKEAKLSKEKQVGINSMLADSASNNGRLDTESKTTAVILSLFAGLVIYSIYTTSIYQRIREYGVLRAIGATNLKVFLLMLYELLTLSIVSIPIGIILGVGGAQLFNKFAGNIQFEGPVKETPFVIPTQVILLAIICILLVMFIISILTYTKIRKISPIEAIRKNFRKGKIKRSNFIISRLSKNISPTKNISLKNIFRNKKAFIMIMFSMSIGGMLIIKTDYSLTGSEKRGENQYKEFYWQGDFMLSVNGSIDEENGLKDHDIKDIKNINGIDKVETAKILYSRMSVKKDDILNMKFYESKSKGGYTEKVLNGLLIEDKENNEYLLKQKLKGYNNEMLDELNSYVISGDINKEKMKSENLAVVYVPHAYQPYEDYKDYYDVGDHTYGKPIVDIKVGDTVKVKYPKGKIDIEKYWMGKDNYEYDEYEFKVGAIVDYPYADDNMYSGEDGVDVIISDNQFKNITNLDNYDLVYTKMKDGADHEAINKQLGKIGSKVPGTTTVDMTKDKEDNAKMDEKFLIYNYGIVAVIFVISMFNIINNVSYNLTSRTNEFGMLRAVGISDKDFKNMIIYEGLLYGVFSSVIVVVLGILLQINMYKKFGFERIGIEFDIDYKLYIFIIVVNIAVGLFATYLPSRKIKETNIVDAINITE</sequence>
<evidence type="ECO:0000256" key="5">
    <source>
        <dbReference type="ARBA" id="ARBA00023136"/>
    </source>
</evidence>
<evidence type="ECO:0000256" key="1">
    <source>
        <dbReference type="ARBA" id="ARBA00004651"/>
    </source>
</evidence>
<keyword evidence="3 7" id="KW-0812">Transmembrane</keyword>
<evidence type="ECO:0000259" key="8">
    <source>
        <dbReference type="Pfam" id="PF02687"/>
    </source>
</evidence>
<dbReference type="PANTHER" id="PTHR30572:SF4">
    <property type="entry name" value="ABC TRANSPORTER PERMEASE YTRF"/>
    <property type="match status" value="1"/>
</dbReference>
<proteinExistence type="inferred from homology"/>
<accession>A0A0M3DJH7</accession>
<dbReference type="GO" id="GO:0022857">
    <property type="term" value="F:transmembrane transporter activity"/>
    <property type="evidence" value="ECO:0007669"/>
    <property type="project" value="TreeGrafter"/>
</dbReference>
<evidence type="ECO:0000256" key="2">
    <source>
        <dbReference type="ARBA" id="ARBA00022475"/>
    </source>
</evidence>
<dbReference type="Pfam" id="PF02687">
    <property type="entry name" value="FtsX"/>
    <property type="match status" value="2"/>
</dbReference>
<comment type="caution">
    <text evidence="10">The sequence shown here is derived from an EMBL/GenBank/DDBJ whole genome shotgun (WGS) entry which is preliminary data.</text>
</comment>
<keyword evidence="5 7" id="KW-0472">Membrane</keyword>
<dbReference type="GO" id="GO:0005886">
    <property type="term" value="C:plasma membrane"/>
    <property type="evidence" value="ECO:0007669"/>
    <property type="project" value="UniProtKB-SubCell"/>
</dbReference>
<dbReference type="InterPro" id="IPR025857">
    <property type="entry name" value="MacB_PCD"/>
</dbReference>
<feature type="transmembrane region" description="Helical" evidence="7">
    <location>
        <begin position="247"/>
        <end position="267"/>
    </location>
</feature>
<feature type="domain" description="ABC3 transporter permease C-terminal" evidence="8">
    <location>
        <begin position="733"/>
        <end position="849"/>
    </location>
</feature>
<reference evidence="10 11" key="1">
    <citation type="submission" date="2015-04" db="EMBL/GenBank/DDBJ databases">
        <title>Microcin producing Clostridium sp. JC272T.</title>
        <authorList>
            <person name="Jyothsna T."/>
            <person name="Sasikala C."/>
            <person name="Ramana C."/>
        </authorList>
    </citation>
    <scope>NUCLEOTIDE SEQUENCE [LARGE SCALE GENOMIC DNA]</scope>
    <source>
        <strain evidence="10 11">JC272</strain>
    </source>
</reference>
<evidence type="ECO:0000256" key="7">
    <source>
        <dbReference type="SAM" id="Phobius"/>
    </source>
</evidence>
<name>A0A0M3DJH7_9FIRM</name>
<evidence type="ECO:0000259" key="9">
    <source>
        <dbReference type="Pfam" id="PF12704"/>
    </source>
</evidence>
<feature type="transmembrane region" description="Helical" evidence="7">
    <location>
        <begin position="412"/>
        <end position="428"/>
    </location>
</feature>
<feature type="transmembrane region" description="Helical" evidence="7">
    <location>
        <begin position="287"/>
        <end position="316"/>
    </location>
</feature>
<evidence type="ECO:0000313" key="11">
    <source>
        <dbReference type="Proteomes" id="UP000034407"/>
    </source>
</evidence>
<feature type="domain" description="ABC3 transporter permease C-terminal" evidence="8">
    <location>
        <begin position="247"/>
        <end position="368"/>
    </location>
</feature>
<evidence type="ECO:0000256" key="3">
    <source>
        <dbReference type="ARBA" id="ARBA00022692"/>
    </source>
</evidence>
<dbReference type="InterPro" id="IPR050250">
    <property type="entry name" value="Macrolide_Exporter_MacB"/>
</dbReference>
<dbReference type="OrthoDB" id="9793166at2"/>
<feature type="transmembrane region" description="Helical" evidence="7">
    <location>
        <begin position="726"/>
        <end position="746"/>
    </location>
</feature>
<dbReference type="PANTHER" id="PTHR30572">
    <property type="entry name" value="MEMBRANE COMPONENT OF TRANSPORTER-RELATED"/>
    <property type="match status" value="1"/>
</dbReference>
<feature type="transmembrane region" description="Helical" evidence="7">
    <location>
        <begin position="822"/>
        <end position="840"/>
    </location>
</feature>
<gene>
    <name evidence="10" type="ORF">VN21_01525</name>
</gene>
<comment type="similarity">
    <text evidence="6">Belongs to the ABC-4 integral membrane protein family.</text>
</comment>
<dbReference type="RefSeq" id="WP_046821713.1">
    <property type="nucleotide sequence ID" value="NZ_LBBT01000025.1"/>
</dbReference>
<dbReference type="Proteomes" id="UP000034407">
    <property type="component" value="Unassembled WGS sequence"/>
</dbReference>
<feature type="domain" description="MacB-like periplasmic core" evidence="9">
    <location>
        <begin position="19"/>
        <end position="171"/>
    </location>
</feature>
<feature type="transmembrane region" description="Helical" evidence="7">
    <location>
        <begin position="20"/>
        <end position="40"/>
    </location>
</feature>
<evidence type="ECO:0000256" key="6">
    <source>
        <dbReference type="ARBA" id="ARBA00038076"/>
    </source>
</evidence>
<feature type="transmembrane region" description="Helical" evidence="7">
    <location>
        <begin position="781"/>
        <end position="802"/>
    </location>
</feature>
<keyword evidence="2" id="KW-1003">Cell membrane</keyword>
<protein>
    <submittedName>
        <fullName evidence="10">ABC transporter permease</fullName>
    </submittedName>
</protein>
<feature type="transmembrane region" description="Helical" evidence="7">
    <location>
        <begin position="336"/>
        <end position="360"/>
    </location>
</feature>
<dbReference type="EMBL" id="LBBT01000025">
    <property type="protein sequence ID" value="KKY02740.1"/>
    <property type="molecule type" value="Genomic_DNA"/>
</dbReference>
<comment type="subcellular location">
    <subcellularLocation>
        <location evidence="1">Cell membrane</location>
        <topology evidence="1">Multi-pass membrane protein</topology>
    </subcellularLocation>
</comment>
<keyword evidence="4 7" id="KW-1133">Transmembrane helix</keyword>
<keyword evidence="11" id="KW-1185">Reference proteome</keyword>